<proteinExistence type="predicted"/>
<protein>
    <submittedName>
        <fullName evidence="2">Uncharacterized protein</fullName>
    </submittedName>
</protein>
<name>A0ABN8R4Y1_9CNID</name>
<accession>A0ABN8R4Y1</accession>
<organism evidence="2 3">
    <name type="scientific">Porites evermanni</name>
    <dbReference type="NCBI Taxonomy" id="104178"/>
    <lineage>
        <taxon>Eukaryota</taxon>
        <taxon>Metazoa</taxon>
        <taxon>Cnidaria</taxon>
        <taxon>Anthozoa</taxon>
        <taxon>Hexacorallia</taxon>
        <taxon>Scleractinia</taxon>
        <taxon>Fungiina</taxon>
        <taxon>Poritidae</taxon>
        <taxon>Porites</taxon>
    </lineage>
</organism>
<dbReference type="Proteomes" id="UP001159427">
    <property type="component" value="Unassembled WGS sequence"/>
</dbReference>
<evidence type="ECO:0000256" key="1">
    <source>
        <dbReference type="SAM" id="MobiDB-lite"/>
    </source>
</evidence>
<feature type="region of interest" description="Disordered" evidence="1">
    <location>
        <begin position="102"/>
        <end position="162"/>
    </location>
</feature>
<feature type="region of interest" description="Disordered" evidence="1">
    <location>
        <begin position="1"/>
        <end position="49"/>
    </location>
</feature>
<evidence type="ECO:0000313" key="3">
    <source>
        <dbReference type="Proteomes" id="UP001159427"/>
    </source>
</evidence>
<dbReference type="EMBL" id="CALNXI010001655">
    <property type="protein sequence ID" value="CAH3174254.1"/>
    <property type="molecule type" value="Genomic_DNA"/>
</dbReference>
<comment type="caution">
    <text evidence="2">The sequence shown here is derived from an EMBL/GenBank/DDBJ whole genome shotgun (WGS) entry which is preliminary data.</text>
</comment>
<evidence type="ECO:0000313" key="2">
    <source>
        <dbReference type="EMBL" id="CAH3174254.1"/>
    </source>
</evidence>
<reference evidence="2 3" key="1">
    <citation type="submission" date="2022-05" db="EMBL/GenBank/DDBJ databases">
        <authorList>
            <consortium name="Genoscope - CEA"/>
            <person name="William W."/>
        </authorList>
    </citation>
    <scope>NUCLEOTIDE SEQUENCE [LARGE SCALE GENOMIC DNA]</scope>
</reference>
<keyword evidence="3" id="KW-1185">Reference proteome</keyword>
<feature type="non-terminal residue" evidence="2">
    <location>
        <position position="1"/>
    </location>
</feature>
<gene>
    <name evidence="2" type="ORF">PEVE_00009465</name>
</gene>
<feature type="non-terminal residue" evidence="2">
    <location>
        <position position="162"/>
    </location>
</feature>
<feature type="compositionally biased region" description="Basic residues" evidence="1">
    <location>
        <begin position="16"/>
        <end position="36"/>
    </location>
</feature>
<feature type="compositionally biased region" description="Basic and acidic residues" evidence="1">
    <location>
        <begin position="1"/>
        <end position="15"/>
    </location>
</feature>
<feature type="compositionally biased region" description="Polar residues" evidence="1">
    <location>
        <begin position="152"/>
        <end position="162"/>
    </location>
</feature>
<sequence>PHVRQRATEEATGKDRTRRRNSIRPNQTKRRAKKKQMKEQAGKRRNARESLIVFGGQVLLKQSKADVLTPAFDPRPFSVIGVKGSMITVKTVDLDQEGVDTYSAEETETGAREDLRLQPDNLGASSEMTIGGPRNEPDGPPTSLGAKETEGHQQQPYDTAVS</sequence>